<organism evidence="8 9">
    <name type="scientific">Microcaecilia unicolor</name>
    <dbReference type="NCBI Taxonomy" id="1415580"/>
    <lineage>
        <taxon>Eukaryota</taxon>
        <taxon>Metazoa</taxon>
        <taxon>Chordata</taxon>
        <taxon>Craniata</taxon>
        <taxon>Vertebrata</taxon>
        <taxon>Euteleostomi</taxon>
        <taxon>Amphibia</taxon>
        <taxon>Gymnophiona</taxon>
        <taxon>Siphonopidae</taxon>
        <taxon>Microcaecilia</taxon>
    </lineage>
</organism>
<dbReference type="PRINTS" id="PR00722">
    <property type="entry name" value="CHYMOTRYPSIN"/>
</dbReference>
<dbReference type="PROSITE" id="PS50240">
    <property type="entry name" value="TRYPSIN_DOM"/>
    <property type="match status" value="1"/>
</dbReference>
<evidence type="ECO:0000256" key="3">
    <source>
        <dbReference type="ARBA" id="ARBA00022825"/>
    </source>
</evidence>
<evidence type="ECO:0000313" key="8">
    <source>
        <dbReference type="Proteomes" id="UP000515156"/>
    </source>
</evidence>
<dbReference type="PANTHER" id="PTHR24252">
    <property type="entry name" value="ACROSIN-RELATED"/>
    <property type="match status" value="1"/>
</dbReference>
<protein>
    <submittedName>
        <fullName evidence="9">Serine protease 55-like</fullName>
    </submittedName>
</protein>
<evidence type="ECO:0000313" key="9">
    <source>
        <dbReference type="RefSeq" id="XP_030044002.1"/>
    </source>
</evidence>
<keyword evidence="4" id="KW-1015">Disulfide bond</keyword>
<accession>A0A6P7WL24</accession>
<dbReference type="InterPro" id="IPR043504">
    <property type="entry name" value="Peptidase_S1_PA_chymotrypsin"/>
</dbReference>
<dbReference type="FunFam" id="2.40.10.10:FF:000003">
    <property type="entry name" value="Transmembrane serine protease 3"/>
    <property type="match status" value="1"/>
</dbReference>
<dbReference type="GeneID" id="115458278"/>
<dbReference type="InterPro" id="IPR018114">
    <property type="entry name" value="TRYPSIN_HIS"/>
</dbReference>
<keyword evidence="6" id="KW-0732">Signal</keyword>
<dbReference type="PROSITE" id="PS00134">
    <property type="entry name" value="TRYPSIN_HIS"/>
    <property type="match status" value="1"/>
</dbReference>
<dbReference type="SMART" id="SM00020">
    <property type="entry name" value="Tryp_SPc"/>
    <property type="match status" value="1"/>
</dbReference>
<evidence type="ECO:0000256" key="4">
    <source>
        <dbReference type="ARBA" id="ARBA00023157"/>
    </source>
</evidence>
<evidence type="ECO:0000259" key="7">
    <source>
        <dbReference type="PROSITE" id="PS50240"/>
    </source>
</evidence>
<feature type="compositionally biased region" description="Acidic residues" evidence="5">
    <location>
        <begin position="297"/>
        <end position="315"/>
    </location>
</feature>
<dbReference type="CDD" id="cd00190">
    <property type="entry name" value="Tryp_SPc"/>
    <property type="match status" value="1"/>
</dbReference>
<reference evidence="9" key="1">
    <citation type="submission" date="2025-08" db="UniProtKB">
        <authorList>
            <consortium name="RefSeq"/>
        </authorList>
    </citation>
    <scope>IDENTIFICATION</scope>
</reference>
<dbReference type="InParanoid" id="A0A6P7WL24"/>
<dbReference type="Proteomes" id="UP000515156">
    <property type="component" value="Chromosome 14"/>
</dbReference>
<feature type="compositionally biased region" description="Low complexity" evidence="5">
    <location>
        <begin position="346"/>
        <end position="388"/>
    </location>
</feature>
<dbReference type="InterPro" id="IPR001254">
    <property type="entry name" value="Trypsin_dom"/>
</dbReference>
<evidence type="ECO:0000256" key="5">
    <source>
        <dbReference type="SAM" id="MobiDB-lite"/>
    </source>
</evidence>
<keyword evidence="8" id="KW-1185">Reference proteome</keyword>
<feature type="region of interest" description="Disordered" evidence="5">
    <location>
        <begin position="345"/>
        <end position="388"/>
    </location>
</feature>
<feature type="signal peptide" evidence="6">
    <location>
        <begin position="1"/>
        <end position="24"/>
    </location>
</feature>
<feature type="chain" id="PRO_5027753808" evidence="6">
    <location>
        <begin position="25"/>
        <end position="388"/>
    </location>
</feature>
<dbReference type="RefSeq" id="XP_030044002.1">
    <property type="nucleotide sequence ID" value="XM_030188142.1"/>
</dbReference>
<dbReference type="InterPro" id="IPR009003">
    <property type="entry name" value="Peptidase_S1_PA"/>
</dbReference>
<feature type="region of interest" description="Disordered" evidence="5">
    <location>
        <begin position="287"/>
        <end position="321"/>
    </location>
</feature>
<keyword evidence="3" id="KW-0720">Serine protease</keyword>
<dbReference type="SUPFAM" id="SSF50494">
    <property type="entry name" value="Trypsin-like serine proteases"/>
    <property type="match status" value="1"/>
</dbReference>
<dbReference type="GO" id="GO:0006508">
    <property type="term" value="P:proteolysis"/>
    <property type="evidence" value="ECO:0007669"/>
    <property type="project" value="UniProtKB-KW"/>
</dbReference>
<dbReference type="AlphaFoldDB" id="A0A6P7WL24"/>
<feature type="domain" description="Peptidase S1" evidence="7">
    <location>
        <begin position="49"/>
        <end position="282"/>
    </location>
</feature>
<dbReference type="InterPro" id="IPR001314">
    <property type="entry name" value="Peptidase_S1A"/>
</dbReference>
<dbReference type="KEGG" id="muo:115458278"/>
<dbReference type="Gene3D" id="2.40.10.10">
    <property type="entry name" value="Trypsin-like serine proteases"/>
    <property type="match status" value="3"/>
</dbReference>
<name>A0A6P7WL24_9AMPH</name>
<dbReference type="PANTHER" id="PTHR24252:SF7">
    <property type="entry name" value="HYALIN"/>
    <property type="match status" value="1"/>
</dbReference>
<evidence type="ECO:0000256" key="2">
    <source>
        <dbReference type="ARBA" id="ARBA00022801"/>
    </source>
</evidence>
<keyword evidence="2" id="KW-0378">Hydrolase</keyword>
<evidence type="ECO:0000256" key="1">
    <source>
        <dbReference type="ARBA" id="ARBA00022670"/>
    </source>
</evidence>
<sequence length="388" mass="43254">MRTVRHMLNVSLCLLFWTTGTCWAGCGFRADYDNQHSRNSNRNFHHSRIVGGQDALPGEWPWAVSLQVWNQPFCGGSILSNWWILSAAHCFTDPVYRSKQLRVEVGATVLQKNKEAVSVQKIIIHPLYKESVLFKNDIALLLLSTSIRFNMLKTPICLPSAGIFRLEDWHTCYVTGWGTLVVGELKSHSYLQKTEMALIKQRECKDWYHSLTRNMLCAGYEEGVRHSCQGDSGGPLVCKSWKDDLWYQVGIVSWGEGCSRKHHPGIYTRVSSFVKWIIKATADVGKPYVPDKQREDKEEEEKEEEEEGAEEEETPLDAFASASVIAASEPTNFSFAASARDASVTPSASDAISPIPSVVSDVRSTSSSSTPTAITTLRPTSSSSSSTY</sequence>
<dbReference type="FunCoup" id="A0A6P7WL24">
    <property type="interactions" value="77"/>
</dbReference>
<dbReference type="OrthoDB" id="546450at2759"/>
<keyword evidence="1" id="KW-0645">Protease</keyword>
<gene>
    <name evidence="9" type="primary">LOC115458278</name>
</gene>
<dbReference type="Pfam" id="PF00089">
    <property type="entry name" value="Trypsin"/>
    <property type="match status" value="1"/>
</dbReference>
<evidence type="ECO:0000256" key="6">
    <source>
        <dbReference type="SAM" id="SignalP"/>
    </source>
</evidence>
<dbReference type="GO" id="GO:0004252">
    <property type="term" value="F:serine-type endopeptidase activity"/>
    <property type="evidence" value="ECO:0007669"/>
    <property type="project" value="InterPro"/>
</dbReference>
<proteinExistence type="predicted"/>